<comment type="cofactor">
    <cofactor evidence="1">
        <name>Mg(2+)</name>
        <dbReference type="ChEBI" id="CHEBI:18420"/>
    </cofactor>
</comment>
<dbReference type="InterPro" id="IPR028629">
    <property type="entry name" value="Cas9"/>
</dbReference>
<protein>
    <recommendedName>
        <fullName evidence="12">CRISPR-associated endonuclease Cas9</fullName>
        <ecNumber evidence="12">3.1.-.-</ecNumber>
    </recommendedName>
</protein>
<keyword evidence="2 12" id="KW-0540">Nuclease</keyword>
<keyword evidence="7 12" id="KW-0694">RNA-binding</keyword>
<keyword evidence="6" id="KW-0460">Magnesium</keyword>
<dbReference type="STRING" id="1202724.AM493_01130"/>
<evidence type="ECO:0000256" key="10">
    <source>
        <dbReference type="ARBA" id="ARBA00023211"/>
    </source>
</evidence>
<evidence type="ECO:0000256" key="3">
    <source>
        <dbReference type="ARBA" id="ARBA00022723"/>
    </source>
</evidence>
<evidence type="ECO:0000256" key="12">
    <source>
        <dbReference type="HAMAP-Rule" id="MF_01480"/>
    </source>
</evidence>
<evidence type="ECO:0000256" key="4">
    <source>
        <dbReference type="ARBA" id="ARBA00022759"/>
    </source>
</evidence>
<keyword evidence="9 12" id="KW-0238">DNA-binding</keyword>
<comment type="domain">
    <text evidence="12">Has 2 endonuclease domains. The discontinuous RuvC-like domain cleaves the target DNA noncomplementary to crRNA while the HNH nuclease domain cleaves the target DNA complementary to crRNA.</text>
</comment>
<evidence type="ECO:0000256" key="6">
    <source>
        <dbReference type="ARBA" id="ARBA00022842"/>
    </source>
</evidence>
<feature type="domain" description="HNH Cas9-type" evidence="14">
    <location>
        <begin position="618"/>
        <end position="800"/>
    </location>
</feature>
<evidence type="ECO:0000256" key="13">
    <source>
        <dbReference type="SAM" id="Coils"/>
    </source>
</evidence>
<dbReference type="GO" id="GO:0016787">
    <property type="term" value="F:hydrolase activity"/>
    <property type="evidence" value="ECO:0007669"/>
    <property type="project" value="UniProtKB-KW"/>
</dbReference>
<comment type="caution">
    <text evidence="15">The sequence shown here is derived from an EMBL/GenBank/DDBJ whole genome shotgun (WGS) entry which is preliminary data.</text>
</comment>
<evidence type="ECO:0000256" key="9">
    <source>
        <dbReference type="ARBA" id="ARBA00023125"/>
    </source>
</evidence>
<accession>A0A0M9VGT5</accession>
<dbReference type="Proteomes" id="UP000037755">
    <property type="component" value="Unassembled WGS sequence"/>
</dbReference>
<dbReference type="Gene3D" id="3.30.420.10">
    <property type="entry name" value="Ribonuclease H-like superfamily/Ribonuclease H"/>
    <property type="match status" value="3"/>
</dbReference>
<dbReference type="GO" id="GO:0043571">
    <property type="term" value="P:maintenance of CRISPR repeat elements"/>
    <property type="evidence" value="ECO:0007669"/>
    <property type="project" value="UniProtKB-UniRule"/>
</dbReference>
<dbReference type="EMBL" id="LIYD01000005">
    <property type="protein sequence ID" value="KOS04800.1"/>
    <property type="molecule type" value="Genomic_DNA"/>
</dbReference>
<keyword evidence="5 12" id="KW-0378">Hydrolase</keyword>
<gene>
    <name evidence="12" type="primary">cas9</name>
    <name evidence="15" type="ORF">AM493_01130</name>
</gene>
<dbReference type="GO" id="GO:0051607">
    <property type="term" value="P:defense response to virus"/>
    <property type="evidence" value="ECO:0007669"/>
    <property type="project" value="UniProtKB-UniRule"/>
</dbReference>
<dbReference type="GO" id="GO:0003677">
    <property type="term" value="F:DNA binding"/>
    <property type="evidence" value="ECO:0007669"/>
    <property type="project" value="UniProtKB-UniRule"/>
</dbReference>
<proteinExistence type="inferred from homology"/>
<organism evidence="15 16">
    <name type="scientific">Flavobacterium akiainvivens</name>
    <dbReference type="NCBI Taxonomy" id="1202724"/>
    <lineage>
        <taxon>Bacteria</taxon>
        <taxon>Pseudomonadati</taxon>
        <taxon>Bacteroidota</taxon>
        <taxon>Flavobacteriia</taxon>
        <taxon>Flavobacteriales</taxon>
        <taxon>Flavobacteriaceae</taxon>
        <taxon>Flavobacterium</taxon>
    </lineage>
</organism>
<dbReference type="GO" id="GO:0004519">
    <property type="term" value="F:endonuclease activity"/>
    <property type="evidence" value="ECO:0007669"/>
    <property type="project" value="UniProtKB-UniRule"/>
</dbReference>
<dbReference type="PROSITE" id="PS51749">
    <property type="entry name" value="HNH_CAS9"/>
    <property type="match status" value="1"/>
</dbReference>
<keyword evidence="8 12" id="KW-0051">Antiviral defense</keyword>
<dbReference type="PATRIC" id="fig|1202724.3.peg.226"/>
<dbReference type="SMART" id="SM00507">
    <property type="entry name" value="HNHc"/>
    <property type="match status" value="1"/>
</dbReference>
<keyword evidence="4 12" id="KW-0255">Endonuclease</keyword>
<dbReference type="HAMAP" id="MF_01480">
    <property type="entry name" value="Cas9"/>
    <property type="match status" value="1"/>
</dbReference>
<name>A0A0M9VGT5_9FLAO</name>
<dbReference type="GO" id="GO:0046872">
    <property type="term" value="F:metal ion binding"/>
    <property type="evidence" value="ECO:0007669"/>
    <property type="project" value="UniProtKB-UniRule"/>
</dbReference>
<feature type="active site" description="For RuvC-like nuclease domain" evidence="12">
    <location>
        <position position="67"/>
    </location>
</feature>
<evidence type="ECO:0000313" key="16">
    <source>
        <dbReference type="Proteomes" id="UP000037755"/>
    </source>
</evidence>
<evidence type="ECO:0000313" key="15">
    <source>
        <dbReference type="EMBL" id="KOS04800.1"/>
    </source>
</evidence>
<dbReference type="EC" id="3.1.-.-" evidence="12"/>
<evidence type="ECO:0000256" key="5">
    <source>
        <dbReference type="ARBA" id="ARBA00022801"/>
    </source>
</evidence>
<evidence type="ECO:0000259" key="14">
    <source>
        <dbReference type="PROSITE" id="PS51749"/>
    </source>
</evidence>
<dbReference type="InterPro" id="IPR003615">
    <property type="entry name" value="HNH_nuc"/>
</dbReference>
<dbReference type="Pfam" id="PF18541">
    <property type="entry name" value="RuvC_III"/>
    <property type="match status" value="1"/>
</dbReference>
<dbReference type="GO" id="GO:0003723">
    <property type="term" value="F:RNA binding"/>
    <property type="evidence" value="ECO:0007669"/>
    <property type="project" value="UniProtKB-UniRule"/>
</dbReference>
<evidence type="ECO:0000256" key="11">
    <source>
        <dbReference type="ARBA" id="ARBA00046380"/>
    </source>
</evidence>
<feature type="active site" description="Proton acceptor for HNH nuclease domain" evidence="12">
    <location>
        <position position="700"/>
    </location>
</feature>
<dbReference type="InterPro" id="IPR036397">
    <property type="entry name" value="RNaseH_sf"/>
</dbReference>
<comment type="similarity">
    <text evidence="12">Belongs to the CRISPR-associated Cas9 family.</text>
</comment>
<evidence type="ECO:0000256" key="1">
    <source>
        <dbReference type="ARBA" id="ARBA00001946"/>
    </source>
</evidence>
<evidence type="ECO:0000256" key="8">
    <source>
        <dbReference type="ARBA" id="ARBA00023118"/>
    </source>
</evidence>
<feature type="coiled-coil region" evidence="13">
    <location>
        <begin position="608"/>
        <end position="638"/>
    </location>
</feature>
<dbReference type="Pfam" id="PF13395">
    <property type="entry name" value="HNH_4"/>
    <property type="match status" value="1"/>
</dbReference>
<evidence type="ECO:0000256" key="2">
    <source>
        <dbReference type="ARBA" id="ARBA00022722"/>
    </source>
</evidence>
<keyword evidence="3" id="KW-0479">Metal-binding</keyword>
<keyword evidence="10" id="KW-0464">Manganese</keyword>
<keyword evidence="13" id="KW-0175">Coiled coil</keyword>
<dbReference type="NCBIfam" id="TIGR01865">
    <property type="entry name" value="cas_Csn1"/>
    <property type="match status" value="1"/>
</dbReference>
<dbReference type="InterPro" id="IPR033114">
    <property type="entry name" value="HNH_CAS9"/>
</dbReference>
<comment type="function">
    <text evidence="12">CRISPR (clustered regularly interspaced short palindromic repeat) is an adaptive immune system that provides protection against mobile genetic elements (viruses, transposable elements and conjugative plasmids). CRISPR clusters contain spacers, sequences complementary to antecedent mobile elements, and target invading nucleic acids. CRISPR clusters are transcribed and processed into CRISPR RNA (crRNA). In type II CRISPR systems correct processing of pre-crRNA requires a trans-encoded small RNA (tracrRNA), endogenous ribonuclease 3 (rnc) and this protein. The tracrRNA serves as a guide for ribonuclease 3-aided processing of pre-crRNA. Subsequently Cas9/crRNA/tracrRNA endonucleolytically cleaves linear or circular dsDNA target complementary to the spacer; Cas9 is inactive in the absence of the 2 guide RNAs (gRNA). Cas9 recognizes the protospacer adjacent motif (PAM) in the CRISPR repeat sequences to help distinguish self versus nonself, as targets within the bacterial CRISPR locus do not have PAMs. PAM recognition is also required for catalytic activity.</text>
</comment>
<reference evidence="15 16" key="1">
    <citation type="submission" date="2015-08" db="EMBL/GenBank/DDBJ databases">
        <title>Whole genome sequence of Flavobacterium akiainvivens IK-1T, from decaying Wikstroemia oahuensis, an endemic Hawaiian shrub.</title>
        <authorList>
            <person name="Wan X."/>
            <person name="Hou S."/>
            <person name="Saito J."/>
            <person name="Donachie S."/>
        </authorList>
    </citation>
    <scope>NUCLEOTIDE SEQUENCE [LARGE SCALE GENOMIC DNA]</scope>
    <source>
        <strain evidence="15 16">IK-1</strain>
    </source>
</reference>
<sequence>MFSQQNNLYCESLSKLYYNITKNFLSKNEVCRIYEIFFCSILTYFLKKYNHDIFKKSSTMKTILGLDLGVTSIGWAVIVTDDDNTPIKILGMGSRIIPLSTADKEEFQKGQAISKNQSRTIARTQRKGYNRKQLRKEELKKILGELGITPSKELLNLPSIELWKLRADAASGNAPLSAEQLGRIFYMLNQKRGYKSARSEANQDKKDTDYVAAVKGRHQQLKEKGQTIGQHFYTEMLTLEENSGHFQVKNNVYPREAYLEEFNAIIAAQKPQHAFLTDDVVDRLRDEVIFYQRKLKSQKGLVSICEFEGFERTFFDNVKQKDKTIFTGPKVAPKSSPLFQLCKIWETVNNINLKVKNTDGSKNKWADYVPTLEQKQEIIEHLFKNAGISLDALRKILGFNKDEIFVNKQIEKGLQGNTTYAEIHKILGDSKPELLGFNINIEPSKHSALLVDKRTGEILAEKEGQQVSAEIEKENFYQLWHTIYSIKDLDECAAALIKRFNIDPNVAAQLAKIDFSKGAFGNKSNKAMRKILPYLMQGYNYADACSLAGYNHSDSQTKKEKEENVVDDKLKLLEKNSLRQPVVEKIINQMIHVVNAIIDKYGKPDEIRVELARDLKKSKDERNEAELQNASNKKLNEEVANRLKELGLPVTKRFVQKYKFIFPVRDRKIKEAQLVNQCIYCGETFNVTEALSGDNFDVDHIIPKSMLFDDSQTNKVLVHRKCNAKDKSNKTAYDFIAAKGENELAIYLDRVDDWFKRGVLSYGKMQRLKVSYEQYAERKQLKKETEADIKLWENFIERDLRQTQYIAKKSKDLLKKICNNVTVTEGKITAQLRNLWGWDDVLMNLQLPKYKALGQTEIKEWTSEHGRRLHKKEEITNWTKRDDHRHHAIDALVVACTKQGFIQRINTLNSSDTKDAMDREIKAAKEKYNELYDKKLLTETNEQVKNHTERFNKLETYLKSQQPPLFTTRYVEQEADKIFVSFKAGKKAATYGIRKIKKDGKKVVVQEKIVVPRGALHEQSVYGKIKTQEKDKPLKYLFENPETIVDNRIKILVKERLDKFEGDVKKALTSLKKEPLFIDNEKNTLLEKAACYTDATVLKYKLQALKANQVNDIVDEGVKRIVKARLAQHKNEKEAFKDTVWFNQEKRIPIVSVRVFARPDASKLAIIKTDENNKPIGFALTGNNHHIAIYKDNTGKLVQHICTFWSAVERKKFGVPTVVKNTGTLWSELLHKDLPGTFLDKLPQDGLELEYSLQQNEMFVLGLPKESFEDAIKNNDLPLLSKHLYLVWSISDNDYWFRHHLETKNSELKSTTGAKESKRYYRFQSVGTFTKENPIKVQLNHLGEITKIGEP</sequence>
<comment type="caution">
    <text evidence="12">Lacks conserved residue(s) required for the propagation of feature annotation.</text>
</comment>
<comment type="subunit">
    <text evidence="11 12">Monomer. Binds crRNA and tracrRNA.</text>
</comment>
<dbReference type="Gene3D" id="1.10.30.50">
    <property type="match status" value="1"/>
</dbReference>
<keyword evidence="16" id="KW-1185">Reference proteome</keyword>
<dbReference type="InterPro" id="IPR041383">
    <property type="entry name" value="RuvC_III"/>
</dbReference>
<evidence type="ECO:0000256" key="7">
    <source>
        <dbReference type="ARBA" id="ARBA00022884"/>
    </source>
</evidence>